<name>T1K325_TETUR</name>
<protein>
    <submittedName>
        <fullName evidence="1">Uncharacterized protein</fullName>
    </submittedName>
</protein>
<organism evidence="1 2">
    <name type="scientific">Tetranychus urticae</name>
    <name type="common">Two-spotted spider mite</name>
    <dbReference type="NCBI Taxonomy" id="32264"/>
    <lineage>
        <taxon>Eukaryota</taxon>
        <taxon>Metazoa</taxon>
        <taxon>Ecdysozoa</taxon>
        <taxon>Arthropoda</taxon>
        <taxon>Chelicerata</taxon>
        <taxon>Arachnida</taxon>
        <taxon>Acari</taxon>
        <taxon>Acariformes</taxon>
        <taxon>Trombidiformes</taxon>
        <taxon>Prostigmata</taxon>
        <taxon>Eleutherengona</taxon>
        <taxon>Raphignathae</taxon>
        <taxon>Tetranychoidea</taxon>
        <taxon>Tetranychidae</taxon>
        <taxon>Tetranychus</taxon>
    </lineage>
</organism>
<reference evidence="2" key="1">
    <citation type="submission" date="2011-08" db="EMBL/GenBank/DDBJ databases">
        <authorList>
            <person name="Rombauts S."/>
        </authorList>
    </citation>
    <scope>NUCLEOTIDE SEQUENCE</scope>
    <source>
        <strain evidence="2">London</strain>
    </source>
</reference>
<sequence>MKWADPGGTAMPGQPVIRSKQAQTLIRSQKYVQSHTDGVRRVPAIKLIRTDTTL</sequence>
<evidence type="ECO:0000313" key="2">
    <source>
        <dbReference type="Proteomes" id="UP000015104"/>
    </source>
</evidence>
<keyword evidence="2" id="KW-1185">Reference proteome</keyword>
<dbReference type="AlphaFoldDB" id="T1K325"/>
<proteinExistence type="predicted"/>
<dbReference type="EnsemblMetazoa" id="tetur04g07140.1">
    <property type="protein sequence ID" value="tetur04g07140.1"/>
    <property type="gene ID" value="tetur04g07140"/>
</dbReference>
<dbReference type="HOGENOM" id="CLU_3071305_0_0_1"/>
<dbReference type="Proteomes" id="UP000015104">
    <property type="component" value="Unassembled WGS sequence"/>
</dbReference>
<dbReference type="EMBL" id="CAEY01001371">
    <property type="status" value="NOT_ANNOTATED_CDS"/>
    <property type="molecule type" value="Genomic_DNA"/>
</dbReference>
<accession>T1K325</accession>
<evidence type="ECO:0000313" key="1">
    <source>
        <dbReference type="EnsemblMetazoa" id="tetur04g07140.1"/>
    </source>
</evidence>
<reference evidence="1" key="2">
    <citation type="submission" date="2015-06" db="UniProtKB">
        <authorList>
            <consortium name="EnsemblMetazoa"/>
        </authorList>
    </citation>
    <scope>IDENTIFICATION</scope>
</reference>